<reference evidence="8" key="1">
    <citation type="journal article" date="2014" name="PLoS ONE">
        <title>Transcriptome-Based Identification of ABC Transporters in the Western Tarnished Plant Bug Lygus hesperus.</title>
        <authorList>
            <person name="Hull J.J."/>
            <person name="Chaney K."/>
            <person name="Geib S.M."/>
            <person name="Fabrick J.A."/>
            <person name="Brent C.S."/>
            <person name="Walsh D."/>
            <person name="Lavine L.C."/>
        </authorList>
    </citation>
    <scope>NUCLEOTIDE SEQUENCE</scope>
</reference>
<evidence type="ECO:0000256" key="3">
    <source>
        <dbReference type="ARBA" id="ARBA00023015"/>
    </source>
</evidence>
<dbReference type="Pfam" id="PF13873">
    <property type="entry name" value="Myb_DNA-bind_5"/>
    <property type="match status" value="1"/>
</dbReference>
<evidence type="ECO:0000313" key="8">
    <source>
        <dbReference type="EMBL" id="JAG08079.1"/>
    </source>
</evidence>
<comment type="subunit">
    <text evidence="1">Self-associates forming complexes of several hundred monomers.</text>
</comment>
<accession>A0A0A9WJX7</accession>
<organism evidence="8">
    <name type="scientific">Lygus hesperus</name>
    <name type="common">Western plant bug</name>
    <dbReference type="NCBI Taxonomy" id="30085"/>
    <lineage>
        <taxon>Eukaryota</taxon>
        <taxon>Metazoa</taxon>
        <taxon>Ecdysozoa</taxon>
        <taxon>Arthropoda</taxon>
        <taxon>Hexapoda</taxon>
        <taxon>Insecta</taxon>
        <taxon>Pterygota</taxon>
        <taxon>Neoptera</taxon>
        <taxon>Paraneoptera</taxon>
        <taxon>Hemiptera</taxon>
        <taxon>Heteroptera</taxon>
        <taxon>Panheteroptera</taxon>
        <taxon>Cimicomorpha</taxon>
        <taxon>Miridae</taxon>
        <taxon>Mirini</taxon>
        <taxon>Lygus</taxon>
    </lineage>
</organism>
<evidence type="ECO:0000256" key="1">
    <source>
        <dbReference type="ARBA" id="ARBA00011764"/>
    </source>
</evidence>
<dbReference type="EMBL" id="GBHO01035525">
    <property type="protein sequence ID" value="JAG08079.1"/>
    <property type="molecule type" value="Transcribed_RNA"/>
</dbReference>
<feature type="non-terminal residue" evidence="8">
    <location>
        <position position="131"/>
    </location>
</feature>
<protein>
    <recommendedName>
        <fullName evidence="2">Regulatory protein zeste</fullName>
    </recommendedName>
</protein>
<keyword evidence="3" id="KW-0805">Transcription regulation</keyword>
<name>A0A0A9WJX7_LYGHE</name>
<comment type="function">
    <text evidence="5">Involved in transvection phenomena (= synapsis-dependent gene expression), where the synaptic pairing of chromosomes carrying genes with which zeste interacts influences the expression of these genes. Zeste binds to DNA and stimulates transcription from a nearby promoter.</text>
</comment>
<dbReference type="GO" id="GO:0005634">
    <property type="term" value="C:nucleus"/>
    <property type="evidence" value="ECO:0007669"/>
    <property type="project" value="TreeGrafter"/>
</dbReference>
<evidence type="ECO:0000256" key="6">
    <source>
        <dbReference type="SAM" id="MobiDB-lite"/>
    </source>
</evidence>
<dbReference type="PANTHER" id="PTHR23098:SF23">
    <property type="entry name" value="MYB-RELATED TRANSCRIPTION FACTOR, PARTNER OF PROFILIN-LIKE ISOFORM X2-RELATED"/>
    <property type="match status" value="1"/>
</dbReference>
<evidence type="ECO:0000256" key="2">
    <source>
        <dbReference type="ARBA" id="ARBA00016807"/>
    </source>
</evidence>
<evidence type="ECO:0000259" key="7">
    <source>
        <dbReference type="Pfam" id="PF13873"/>
    </source>
</evidence>
<sequence>MNEEEERKKRVNFSPEELAAVRRLVVAHPGVEKKLHDRKNEMEKKRLWELIHDQYNSSGNHSKRSIEQLKNAWKRLKKNRKAKEASIRRSKMKTGGGPPSPDISETEEDIEMSAVLADQQPLMTPDDDECG</sequence>
<proteinExistence type="predicted"/>
<dbReference type="PANTHER" id="PTHR23098">
    <property type="entry name" value="AGAP001331-PA-RELATED"/>
    <property type="match status" value="1"/>
</dbReference>
<reference evidence="8" key="2">
    <citation type="submission" date="2014-07" db="EMBL/GenBank/DDBJ databases">
        <authorList>
            <person name="Hull J."/>
        </authorList>
    </citation>
    <scope>NUCLEOTIDE SEQUENCE</scope>
</reference>
<feature type="domain" description="Myb/SANT-like DNA-binding" evidence="7">
    <location>
        <begin position="11"/>
        <end position="83"/>
    </location>
</feature>
<gene>
    <name evidence="8" type="ORF">CM83_673</name>
</gene>
<feature type="region of interest" description="Disordered" evidence="6">
    <location>
        <begin position="76"/>
        <end position="131"/>
    </location>
</feature>
<dbReference type="AlphaFoldDB" id="A0A0A9WJX7"/>
<keyword evidence="4" id="KW-0804">Transcription</keyword>
<evidence type="ECO:0000256" key="4">
    <source>
        <dbReference type="ARBA" id="ARBA00023163"/>
    </source>
</evidence>
<dbReference type="InterPro" id="IPR028002">
    <property type="entry name" value="Myb_DNA-bind_5"/>
</dbReference>
<evidence type="ECO:0000256" key="5">
    <source>
        <dbReference type="ARBA" id="ARBA00025466"/>
    </source>
</evidence>